<dbReference type="OrthoDB" id="5769630at2"/>
<comment type="caution">
    <text evidence="2">The sequence shown here is derived from an EMBL/GenBank/DDBJ whole genome shotgun (WGS) entry which is preliminary data.</text>
</comment>
<feature type="transmembrane region" description="Helical" evidence="1">
    <location>
        <begin position="102"/>
        <end position="123"/>
    </location>
</feature>
<accession>I1DX68</accession>
<protein>
    <submittedName>
        <fullName evidence="2">Uncharacterized protein</fullName>
    </submittedName>
</protein>
<keyword evidence="1" id="KW-0472">Membrane</keyword>
<reference evidence="2 3" key="1">
    <citation type="journal article" date="2012" name="J. Bacteriol.">
        <title>Genome Sequence of the Protease-Producing Bacterium Rheinheimera nanhaiensis E407-8T, Isolated from Deep-Sea Sediment of the South China Sea.</title>
        <authorList>
            <person name="Zhang X.-Y."/>
            <person name="Zhang Y.-J."/>
            <person name="Qin Q.-L."/>
            <person name="Xie B.-B."/>
            <person name="Chen X.-L."/>
            <person name="Zhou B.-C."/>
            <person name="Zhang Y.-Z."/>
        </authorList>
    </citation>
    <scope>NUCLEOTIDE SEQUENCE [LARGE SCALE GENOMIC DNA]</scope>
    <source>
        <strain evidence="2 3">E407-8</strain>
    </source>
</reference>
<dbReference type="AlphaFoldDB" id="I1DX68"/>
<proteinExistence type="predicted"/>
<evidence type="ECO:0000313" key="3">
    <source>
        <dbReference type="Proteomes" id="UP000004374"/>
    </source>
</evidence>
<feature type="transmembrane region" description="Helical" evidence="1">
    <location>
        <begin position="72"/>
        <end position="90"/>
    </location>
</feature>
<evidence type="ECO:0000313" key="2">
    <source>
        <dbReference type="EMBL" id="GAB58646.1"/>
    </source>
</evidence>
<dbReference type="EMBL" id="BAFK01000007">
    <property type="protein sequence ID" value="GAB58646.1"/>
    <property type="molecule type" value="Genomic_DNA"/>
</dbReference>
<dbReference type="Proteomes" id="UP000004374">
    <property type="component" value="Unassembled WGS sequence"/>
</dbReference>
<evidence type="ECO:0000256" key="1">
    <source>
        <dbReference type="SAM" id="Phobius"/>
    </source>
</evidence>
<organism evidence="2 3">
    <name type="scientific">Rheinheimera nanhaiensis E407-8</name>
    <dbReference type="NCBI Taxonomy" id="562729"/>
    <lineage>
        <taxon>Bacteria</taxon>
        <taxon>Pseudomonadati</taxon>
        <taxon>Pseudomonadota</taxon>
        <taxon>Gammaproteobacteria</taxon>
        <taxon>Chromatiales</taxon>
        <taxon>Chromatiaceae</taxon>
        <taxon>Rheinheimera</taxon>
    </lineage>
</organism>
<keyword evidence="1" id="KW-1133">Transmembrane helix</keyword>
<name>I1DX68_9GAMM</name>
<gene>
    <name evidence="2" type="ORF">RNAN_1626</name>
</gene>
<feature type="transmembrane region" description="Helical" evidence="1">
    <location>
        <begin position="135"/>
        <end position="158"/>
    </location>
</feature>
<dbReference type="STRING" id="562729.RNAN_1626"/>
<keyword evidence="1" id="KW-0812">Transmembrane</keyword>
<keyword evidence="3" id="KW-1185">Reference proteome</keyword>
<feature type="transmembrane region" description="Helical" evidence="1">
    <location>
        <begin position="38"/>
        <end position="60"/>
    </location>
</feature>
<sequence length="171" mass="19608">MEWDRLEFILFSLDKYLFIAYFLLLITAIRIEKKVSSVLITFTVVAVTNGVMTSLVPMLYQLAANDGIGYKFIWYGTFCLIDVLAIYLLYKFHSMLKQSVSAVAEVAGVAFLLLATLQAVFFTEQYLFSTDYSRAFYQYGIPLINIALLPALVMLWLLQRMPLKQKVLRAN</sequence>
<dbReference type="RefSeq" id="WP_008220497.1">
    <property type="nucleotide sequence ID" value="NZ_BAFK01000007.1"/>
</dbReference>
<feature type="transmembrane region" description="Helical" evidence="1">
    <location>
        <begin position="6"/>
        <end position="26"/>
    </location>
</feature>